<dbReference type="SUPFAM" id="SSF53474">
    <property type="entry name" value="alpha/beta-Hydrolases"/>
    <property type="match status" value="1"/>
</dbReference>
<dbReference type="RefSeq" id="XP_040656557.1">
    <property type="nucleotide sequence ID" value="XM_040801524.1"/>
</dbReference>
<evidence type="ECO:0000256" key="1">
    <source>
        <dbReference type="SAM" id="MobiDB-lite"/>
    </source>
</evidence>
<proteinExistence type="predicted"/>
<dbReference type="GeneID" id="63716855"/>
<dbReference type="InterPro" id="IPR000073">
    <property type="entry name" value="AB_hydrolase_1"/>
</dbReference>
<dbReference type="OrthoDB" id="294702at2759"/>
<dbReference type="STRING" id="98403.A0A151GJB3"/>
<dbReference type="AlphaFoldDB" id="A0A151GJB3"/>
<feature type="domain" description="AB hydrolase-1" evidence="2">
    <location>
        <begin position="57"/>
        <end position="322"/>
    </location>
</feature>
<feature type="compositionally biased region" description="Basic and acidic residues" evidence="1">
    <location>
        <begin position="337"/>
        <end position="357"/>
    </location>
</feature>
<gene>
    <name evidence="3" type="ORF">DCS_04212</name>
</gene>
<dbReference type="PANTHER" id="PTHR45763">
    <property type="entry name" value="HYDROLASE, ALPHA/BETA FOLD FAMILY PROTEIN, EXPRESSED-RELATED"/>
    <property type="match status" value="1"/>
</dbReference>
<dbReference type="Gene3D" id="3.40.50.1820">
    <property type="entry name" value="alpha/beta hydrolase"/>
    <property type="match status" value="1"/>
</dbReference>
<dbReference type="Proteomes" id="UP000076580">
    <property type="component" value="Chromosome 02"/>
</dbReference>
<protein>
    <recommendedName>
        <fullName evidence="2">AB hydrolase-1 domain-containing protein</fullName>
    </recommendedName>
</protein>
<keyword evidence="4" id="KW-1185">Reference proteome</keyword>
<evidence type="ECO:0000259" key="2">
    <source>
        <dbReference type="Pfam" id="PF00561"/>
    </source>
</evidence>
<comment type="caution">
    <text evidence="3">The sequence shown here is derived from an EMBL/GenBank/DDBJ whole genome shotgun (WGS) entry which is preliminary data.</text>
</comment>
<dbReference type="InParanoid" id="A0A151GJB3"/>
<evidence type="ECO:0000313" key="3">
    <source>
        <dbReference type="EMBL" id="KYK57205.1"/>
    </source>
</evidence>
<sequence>MRPNTRLTVRLGPWLAARARRSVTTTSSAASNRDSQTFRLPDGRLLGFAEYGCPDGKPLLYFHGYPSSRFEAKPVDDLARKMGVRFISLERPGFGLSSPQPHRRLLDWPVDVERFAKDKGLDRFAVMGLSGGGPYALACAYALPRGMLTAVGLFASGPQWKAGAHRMTLTRRLTKHMANSWPATLRVTVDAMIRTMRWIAARDVARRRLDRWFARLLAKGQEKPGTDEAKAKLLRSAREERERMVKIVLEEPFAQGADAAVEEARLLSDLDWGFALEDVDFDPIRIWHGSVDVNAPIEMMRWMQRKLPHGILTEFDGDSHYAMGKHIERALTELMEDDARSGRSDATDLDPRADQAHGRRQNGA</sequence>
<dbReference type="EMBL" id="LAYC01000002">
    <property type="protein sequence ID" value="KYK57205.1"/>
    <property type="molecule type" value="Genomic_DNA"/>
</dbReference>
<name>A0A151GJB3_DRECN</name>
<reference evidence="3 4" key="1">
    <citation type="journal article" date="2016" name="Sci. Rep.">
        <title>Insights into Adaptations to a Near-Obligate Nematode Endoparasitic Lifestyle from the Finished Genome of Drechmeria coniospora.</title>
        <authorList>
            <person name="Zhang L."/>
            <person name="Zhou Z."/>
            <person name="Guo Q."/>
            <person name="Fokkens L."/>
            <person name="Miskei M."/>
            <person name="Pocsi I."/>
            <person name="Zhang W."/>
            <person name="Chen M."/>
            <person name="Wang L."/>
            <person name="Sun Y."/>
            <person name="Donzelli B.G."/>
            <person name="Gibson D.M."/>
            <person name="Nelson D.R."/>
            <person name="Luo J.G."/>
            <person name="Rep M."/>
            <person name="Liu H."/>
            <person name="Yang S."/>
            <person name="Wang J."/>
            <person name="Krasnoff S.B."/>
            <person name="Xu Y."/>
            <person name="Molnar I."/>
            <person name="Lin M."/>
        </authorList>
    </citation>
    <scope>NUCLEOTIDE SEQUENCE [LARGE SCALE GENOMIC DNA]</scope>
    <source>
        <strain evidence="3 4">ARSEF 6962</strain>
    </source>
</reference>
<dbReference type="InterPro" id="IPR029058">
    <property type="entry name" value="AB_hydrolase_fold"/>
</dbReference>
<accession>A0A151GJB3</accession>
<evidence type="ECO:0000313" key="4">
    <source>
        <dbReference type="Proteomes" id="UP000076580"/>
    </source>
</evidence>
<feature type="region of interest" description="Disordered" evidence="1">
    <location>
        <begin position="337"/>
        <end position="364"/>
    </location>
</feature>
<dbReference type="Pfam" id="PF00561">
    <property type="entry name" value="Abhydrolase_1"/>
    <property type="match status" value="1"/>
</dbReference>
<organism evidence="3 4">
    <name type="scientific">Drechmeria coniospora</name>
    <name type="common">Nematophagous fungus</name>
    <name type="synonym">Meria coniospora</name>
    <dbReference type="NCBI Taxonomy" id="98403"/>
    <lineage>
        <taxon>Eukaryota</taxon>
        <taxon>Fungi</taxon>
        <taxon>Dikarya</taxon>
        <taxon>Ascomycota</taxon>
        <taxon>Pezizomycotina</taxon>
        <taxon>Sordariomycetes</taxon>
        <taxon>Hypocreomycetidae</taxon>
        <taxon>Hypocreales</taxon>
        <taxon>Ophiocordycipitaceae</taxon>
        <taxon>Drechmeria</taxon>
    </lineage>
</organism>
<dbReference type="PANTHER" id="PTHR45763:SF46">
    <property type="entry name" value="AB HYDROLASE-1 DOMAIN-CONTAINING PROTEIN"/>
    <property type="match status" value="1"/>
</dbReference>